<gene>
    <name evidence="5" type="ORF">F4561_003836</name>
</gene>
<sequence>MHTSTSGIVDATFTCVEEFQARASKAFVPLRITPASPAGGSDARTARTAAGRRNGDGFRAHFRGIQVNDLIVTRIGCTPTVVRRDDASAPACDSPRMLKVALQQRGHGVVVQGGRESEVAPGDLVAYETGIPYRLRFQEPYDTVVIGIPWPALGAHADLLGDRTARAVPASEGVRPLVATLLTGLSDLSTDLDTAPAPATLHLADALVSLVVSTFAGVTPHDSGTGGDIADQILAHCHANLADPGLSLVSVARAHGVSVSYVQKRLRARGIALGSWIRRQRLHRIRRDLRDPALAQRGTAAIAARWGIMDAAHLGRAMRAEYGATPSEIREAAGLA</sequence>
<dbReference type="AlphaFoldDB" id="A0A7W7W3P9"/>
<evidence type="ECO:0000256" key="1">
    <source>
        <dbReference type="ARBA" id="ARBA00023015"/>
    </source>
</evidence>
<dbReference type="Proteomes" id="UP000523007">
    <property type="component" value="Unassembled WGS sequence"/>
</dbReference>
<dbReference type="InterPro" id="IPR018060">
    <property type="entry name" value="HTH_AraC"/>
</dbReference>
<evidence type="ECO:0000313" key="6">
    <source>
        <dbReference type="Proteomes" id="UP000523007"/>
    </source>
</evidence>
<dbReference type="EMBL" id="JACHJT010000001">
    <property type="protein sequence ID" value="MBB4933016.1"/>
    <property type="molecule type" value="Genomic_DNA"/>
</dbReference>
<dbReference type="GO" id="GO:0043565">
    <property type="term" value="F:sequence-specific DNA binding"/>
    <property type="evidence" value="ECO:0007669"/>
    <property type="project" value="InterPro"/>
</dbReference>
<dbReference type="PROSITE" id="PS01124">
    <property type="entry name" value="HTH_ARAC_FAMILY_2"/>
    <property type="match status" value="1"/>
</dbReference>
<keyword evidence="6" id="KW-1185">Reference proteome</keyword>
<dbReference type="InterPro" id="IPR035418">
    <property type="entry name" value="AraC-bd_2"/>
</dbReference>
<accession>A0A7W7W3P9</accession>
<dbReference type="Gene3D" id="1.10.10.60">
    <property type="entry name" value="Homeodomain-like"/>
    <property type="match status" value="1"/>
</dbReference>
<dbReference type="GO" id="GO:0003700">
    <property type="term" value="F:DNA-binding transcription factor activity"/>
    <property type="evidence" value="ECO:0007669"/>
    <property type="project" value="InterPro"/>
</dbReference>
<keyword evidence="2 5" id="KW-0238">DNA-binding</keyword>
<proteinExistence type="predicted"/>
<dbReference type="PANTHER" id="PTHR46796:SF6">
    <property type="entry name" value="ARAC SUBFAMILY"/>
    <property type="match status" value="1"/>
</dbReference>
<evidence type="ECO:0000313" key="5">
    <source>
        <dbReference type="EMBL" id="MBB4933016.1"/>
    </source>
</evidence>
<evidence type="ECO:0000256" key="3">
    <source>
        <dbReference type="ARBA" id="ARBA00023163"/>
    </source>
</evidence>
<evidence type="ECO:0000256" key="2">
    <source>
        <dbReference type="ARBA" id="ARBA00023125"/>
    </source>
</evidence>
<organism evidence="5 6">
    <name type="scientific">Lipingzhangella halophila</name>
    <dbReference type="NCBI Taxonomy" id="1783352"/>
    <lineage>
        <taxon>Bacteria</taxon>
        <taxon>Bacillati</taxon>
        <taxon>Actinomycetota</taxon>
        <taxon>Actinomycetes</taxon>
        <taxon>Streptosporangiales</taxon>
        <taxon>Nocardiopsidaceae</taxon>
        <taxon>Lipingzhangella</taxon>
    </lineage>
</organism>
<dbReference type="Pfam" id="PF12833">
    <property type="entry name" value="HTH_18"/>
    <property type="match status" value="1"/>
</dbReference>
<name>A0A7W7W3P9_9ACTN</name>
<dbReference type="Pfam" id="PF14525">
    <property type="entry name" value="AraC_binding_2"/>
    <property type="match status" value="1"/>
</dbReference>
<evidence type="ECO:0000259" key="4">
    <source>
        <dbReference type="PROSITE" id="PS01124"/>
    </source>
</evidence>
<comment type="caution">
    <text evidence="5">The sequence shown here is derived from an EMBL/GenBank/DDBJ whole genome shotgun (WGS) entry which is preliminary data.</text>
</comment>
<feature type="domain" description="HTH araC/xylS-type" evidence="4">
    <location>
        <begin position="231"/>
        <end position="332"/>
    </location>
</feature>
<dbReference type="InterPro" id="IPR050204">
    <property type="entry name" value="AraC_XylS_family_regulators"/>
</dbReference>
<dbReference type="PANTHER" id="PTHR46796">
    <property type="entry name" value="HTH-TYPE TRANSCRIPTIONAL ACTIVATOR RHAS-RELATED"/>
    <property type="match status" value="1"/>
</dbReference>
<dbReference type="SMART" id="SM00342">
    <property type="entry name" value="HTH_ARAC"/>
    <property type="match status" value="1"/>
</dbReference>
<dbReference type="RefSeq" id="WP_184580700.1">
    <property type="nucleotide sequence ID" value="NZ_JACHJT010000001.1"/>
</dbReference>
<reference evidence="5 6" key="1">
    <citation type="submission" date="2020-08" db="EMBL/GenBank/DDBJ databases">
        <title>Sequencing the genomes of 1000 actinobacteria strains.</title>
        <authorList>
            <person name="Klenk H.-P."/>
        </authorList>
    </citation>
    <scope>NUCLEOTIDE SEQUENCE [LARGE SCALE GENOMIC DNA]</scope>
    <source>
        <strain evidence="5 6">DSM 102030</strain>
    </source>
</reference>
<protein>
    <submittedName>
        <fullName evidence="5">AraC-like DNA-binding protein</fullName>
    </submittedName>
</protein>
<keyword evidence="1" id="KW-0805">Transcription regulation</keyword>
<keyword evidence="3" id="KW-0804">Transcription</keyword>